<dbReference type="InterPro" id="IPR023198">
    <property type="entry name" value="PGP-like_dom2"/>
</dbReference>
<reference evidence="2" key="1">
    <citation type="submission" date="2025-08" db="UniProtKB">
        <authorList>
            <consortium name="RefSeq"/>
        </authorList>
    </citation>
    <scope>IDENTIFICATION</scope>
    <source>
        <tissue evidence="2">Muscle</tissue>
    </source>
</reference>
<dbReference type="SFLD" id="SFLDG01129">
    <property type="entry name" value="C1.5:_HAD__Beta-PGM__Phosphata"/>
    <property type="match status" value="1"/>
</dbReference>
<name>A0ABM1STE9_LIMPO</name>
<dbReference type="SUPFAM" id="SSF56784">
    <property type="entry name" value="HAD-like"/>
    <property type="match status" value="1"/>
</dbReference>
<dbReference type="InterPro" id="IPR041492">
    <property type="entry name" value="HAD_2"/>
</dbReference>
<dbReference type="Gene3D" id="1.10.150.240">
    <property type="entry name" value="Putative phosphatase, domain 2"/>
    <property type="match status" value="1"/>
</dbReference>
<evidence type="ECO:0000313" key="2">
    <source>
        <dbReference type="RefSeq" id="XP_022246905.1"/>
    </source>
</evidence>
<accession>A0ABM1STE9</accession>
<dbReference type="NCBIfam" id="TIGR01509">
    <property type="entry name" value="HAD-SF-IA-v3"/>
    <property type="match status" value="1"/>
</dbReference>
<gene>
    <name evidence="2" type="primary">LOC106463649</name>
</gene>
<dbReference type="SFLD" id="SFLDS00003">
    <property type="entry name" value="Haloacid_Dehalogenase"/>
    <property type="match status" value="1"/>
</dbReference>
<dbReference type="InterPro" id="IPR006439">
    <property type="entry name" value="HAD-SF_hydro_IA"/>
</dbReference>
<dbReference type="InterPro" id="IPR036412">
    <property type="entry name" value="HAD-like_sf"/>
</dbReference>
<keyword evidence="1" id="KW-1185">Reference proteome</keyword>
<dbReference type="PANTHER" id="PTHR18901:SF38">
    <property type="entry name" value="PSEUDOURIDINE-5'-PHOSPHATASE"/>
    <property type="match status" value="1"/>
</dbReference>
<dbReference type="Gene3D" id="3.40.50.1000">
    <property type="entry name" value="HAD superfamily/HAD-like"/>
    <property type="match status" value="1"/>
</dbReference>
<dbReference type="Pfam" id="PF13419">
    <property type="entry name" value="HAD_2"/>
    <property type="match status" value="1"/>
</dbReference>
<dbReference type="PANTHER" id="PTHR18901">
    <property type="entry name" value="2-DEOXYGLUCOSE-6-PHOSPHATE PHOSPHATASE 2"/>
    <property type="match status" value="1"/>
</dbReference>
<sequence length="229" mass="25637">MARYGRVARVIFDLDGLLVDSEPVYAEIARKVCKKYGKEYTRETHMKEMGLSVDESCQVVVQALQLPITPEEYRLQLESDCEYERRLAEAPLMPGVERLVRHLFNHHIPTAIASSATRTIFDSVSSKRKDFFSLFHPIILAGEEPEVKKCKPAPDTFLVCEARFQTKAEPKETLVFEDSVAGVEAAVAAGMPVIMVPSKDIDIALCGKATLVLNSLQDFRPEEFGLPSF</sequence>
<protein>
    <submittedName>
        <fullName evidence="2">Pseudouridine-5'-phosphatase-like isoform X1</fullName>
    </submittedName>
</protein>
<evidence type="ECO:0000313" key="1">
    <source>
        <dbReference type="Proteomes" id="UP000694941"/>
    </source>
</evidence>
<dbReference type="InterPro" id="IPR023214">
    <property type="entry name" value="HAD_sf"/>
</dbReference>
<dbReference type="GeneID" id="106463649"/>
<dbReference type="Proteomes" id="UP000694941">
    <property type="component" value="Unplaced"/>
</dbReference>
<organism evidence="1 2">
    <name type="scientific">Limulus polyphemus</name>
    <name type="common">Atlantic horseshoe crab</name>
    <dbReference type="NCBI Taxonomy" id="6850"/>
    <lineage>
        <taxon>Eukaryota</taxon>
        <taxon>Metazoa</taxon>
        <taxon>Ecdysozoa</taxon>
        <taxon>Arthropoda</taxon>
        <taxon>Chelicerata</taxon>
        <taxon>Merostomata</taxon>
        <taxon>Xiphosura</taxon>
        <taxon>Limulidae</taxon>
        <taxon>Limulus</taxon>
    </lineage>
</organism>
<proteinExistence type="predicted"/>
<dbReference type="RefSeq" id="XP_022246905.1">
    <property type="nucleotide sequence ID" value="XM_022391197.1"/>
</dbReference>